<reference evidence="2 3" key="1">
    <citation type="submission" date="2019-01" db="EMBL/GenBank/DDBJ databases">
        <title>Ktedonosporobacter rubrisoli SCAWS-G2.</title>
        <authorList>
            <person name="Huang Y."/>
            <person name="Yan B."/>
        </authorList>
    </citation>
    <scope>NUCLEOTIDE SEQUENCE [LARGE SCALE GENOMIC DNA]</scope>
    <source>
        <strain evidence="2 3">SCAWS-G2</strain>
    </source>
</reference>
<dbReference type="OrthoDB" id="166579at2"/>
<gene>
    <name evidence="2" type="ORF">EPA93_09870</name>
</gene>
<dbReference type="AlphaFoldDB" id="A0A4P6JM34"/>
<dbReference type="InterPro" id="IPR010982">
    <property type="entry name" value="Lambda_DNA-bd_dom_sf"/>
</dbReference>
<dbReference type="InterPro" id="IPR001387">
    <property type="entry name" value="Cro/C1-type_HTH"/>
</dbReference>
<proteinExistence type="predicted"/>
<dbReference type="Pfam" id="PF13443">
    <property type="entry name" value="HTH_26"/>
    <property type="match status" value="1"/>
</dbReference>
<evidence type="ECO:0000259" key="1">
    <source>
        <dbReference type="PROSITE" id="PS50943"/>
    </source>
</evidence>
<accession>A0A4P6JM34</accession>
<evidence type="ECO:0000313" key="3">
    <source>
        <dbReference type="Proteomes" id="UP000290365"/>
    </source>
</evidence>
<dbReference type="RefSeq" id="WP_129886950.1">
    <property type="nucleotide sequence ID" value="NZ_CP035758.1"/>
</dbReference>
<dbReference type="CDD" id="cd00093">
    <property type="entry name" value="HTH_XRE"/>
    <property type="match status" value="1"/>
</dbReference>
<dbReference type="PROSITE" id="PS50943">
    <property type="entry name" value="HTH_CROC1"/>
    <property type="match status" value="1"/>
</dbReference>
<dbReference type="Proteomes" id="UP000290365">
    <property type="component" value="Chromosome"/>
</dbReference>
<dbReference type="SUPFAM" id="SSF47413">
    <property type="entry name" value="lambda repressor-like DNA-binding domains"/>
    <property type="match status" value="1"/>
</dbReference>
<feature type="domain" description="HTH cro/C1-type" evidence="1">
    <location>
        <begin position="6"/>
        <end position="61"/>
    </location>
</feature>
<protein>
    <submittedName>
        <fullName evidence="2">XRE family transcriptional regulator</fullName>
    </submittedName>
</protein>
<dbReference type="GO" id="GO:0003677">
    <property type="term" value="F:DNA binding"/>
    <property type="evidence" value="ECO:0007669"/>
    <property type="project" value="InterPro"/>
</dbReference>
<dbReference type="EMBL" id="CP035758">
    <property type="protein sequence ID" value="QBD76298.1"/>
    <property type="molecule type" value="Genomic_DNA"/>
</dbReference>
<name>A0A4P6JM34_KTERU</name>
<dbReference type="Gene3D" id="1.10.260.40">
    <property type="entry name" value="lambda repressor-like DNA-binding domains"/>
    <property type="match status" value="1"/>
</dbReference>
<keyword evidence="3" id="KW-1185">Reference proteome</keyword>
<dbReference type="KEGG" id="kbs:EPA93_09870"/>
<evidence type="ECO:0000313" key="2">
    <source>
        <dbReference type="EMBL" id="QBD76298.1"/>
    </source>
</evidence>
<sequence>MLRLRVKEVAKEKGIGQMKLARMADMASNTLRAIYRDPYREVATTTINKLAKALGVPVTELIEDVPEEMYEQEKNQQGDIQE</sequence>
<organism evidence="2 3">
    <name type="scientific">Ktedonosporobacter rubrisoli</name>
    <dbReference type="NCBI Taxonomy" id="2509675"/>
    <lineage>
        <taxon>Bacteria</taxon>
        <taxon>Bacillati</taxon>
        <taxon>Chloroflexota</taxon>
        <taxon>Ktedonobacteria</taxon>
        <taxon>Ktedonobacterales</taxon>
        <taxon>Ktedonosporobacteraceae</taxon>
        <taxon>Ktedonosporobacter</taxon>
    </lineage>
</organism>
<dbReference type="SMART" id="SM00530">
    <property type="entry name" value="HTH_XRE"/>
    <property type="match status" value="1"/>
</dbReference>